<reference evidence="3 4" key="1">
    <citation type="submission" date="2019-02" db="EMBL/GenBank/DDBJ databases">
        <title>Deep-cultivation of Planctomycetes and their phenomic and genomic characterization uncovers novel biology.</title>
        <authorList>
            <person name="Wiegand S."/>
            <person name="Jogler M."/>
            <person name="Boedeker C."/>
            <person name="Pinto D."/>
            <person name="Vollmers J."/>
            <person name="Rivas-Marin E."/>
            <person name="Kohn T."/>
            <person name="Peeters S.H."/>
            <person name="Heuer A."/>
            <person name="Rast P."/>
            <person name="Oberbeckmann S."/>
            <person name="Bunk B."/>
            <person name="Jeske O."/>
            <person name="Meyerdierks A."/>
            <person name="Storesund J.E."/>
            <person name="Kallscheuer N."/>
            <person name="Luecker S."/>
            <person name="Lage O.M."/>
            <person name="Pohl T."/>
            <person name="Merkel B.J."/>
            <person name="Hornburger P."/>
            <person name="Mueller R.-W."/>
            <person name="Bruemmer F."/>
            <person name="Labrenz M."/>
            <person name="Spormann A.M."/>
            <person name="Op Den Camp H."/>
            <person name="Overmann J."/>
            <person name="Amann R."/>
            <person name="Jetten M.S.M."/>
            <person name="Mascher T."/>
            <person name="Medema M.H."/>
            <person name="Devos D.P."/>
            <person name="Kaster A.-K."/>
            <person name="Ovreas L."/>
            <person name="Rohde M."/>
            <person name="Galperin M.Y."/>
            <person name="Jogler C."/>
        </authorList>
    </citation>
    <scope>NUCLEOTIDE SEQUENCE [LARGE SCALE GENOMIC DNA]</scope>
    <source>
        <strain evidence="3 4">Poly59</strain>
    </source>
</reference>
<keyword evidence="1" id="KW-0812">Transmembrane</keyword>
<gene>
    <name evidence="3" type="ORF">Poly59_38710</name>
</gene>
<dbReference type="AlphaFoldDB" id="A0A5C6EM95"/>
<dbReference type="Proteomes" id="UP000317977">
    <property type="component" value="Unassembled WGS sequence"/>
</dbReference>
<feature type="transmembrane region" description="Helical" evidence="1">
    <location>
        <begin position="149"/>
        <end position="171"/>
    </location>
</feature>
<dbReference type="InterPro" id="IPR025640">
    <property type="entry name" value="GYF_2"/>
</dbReference>
<organism evidence="3 4">
    <name type="scientific">Rubripirellula reticaptiva</name>
    <dbReference type="NCBI Taxonomy" id="2528013"/>
    <lineage>
        <taxon>Bacteria</taxon>
        <taxon>Pseudomonadati</taxon>
        <taxon>Planctomycetota</taxon>
        <taxon>Planctomycetia</taxon>
        <taxon>Pirellulales</taxon>
        <taxon>Pirellulaceae</taxon>
        <taxon>Rubripirellula</taxon>
    </lineage>
</organism>
<dbReference type="OrthoDB" id="292841at2"/>
<dbReference type="RefSeq" id="WP_146535542.1">
    <property type="nucleotide sequence ID" value="NZ_SJPX01000004.1"/>
</dbReference>
<protein>
    <recommendedName>
        <fullName evidence="2">GYF domain-containing protein</fullName>
    </recommendedName>
</protein>
<feature type="domain" description="GYF" evidence="2">
    <location>
        <begin position="6"/>
        <end position="55"/>
    </location>
</feature>
<evidence type="ECO:0000256" key="1">
    <source>
        <dbReference type="SAM" id="Phobius"/>
    </source>
</evidence>
<accession>A0A5C6EM95</accession>
<evidence type="ECO:0000259" key="2">
    <source>
        <dbReference type="Pfam" id="PF14237"/>
    </source>
</evidence>
<keyword evidence="1" id="KW-1133">Transmembrane helix</keyword>
<dbReference type="EMBL" id="SJPX01000004">
    <property type="protein sequence ID" value="TWU49257.1"/>
    <property type="molecule type" value="Genomic_DNA"/>
</dbReference>
<keyword evidence="4" id="KW-1185">Reference proteome</keyword>
<feature type="transmembrane region" description="Helical" evidence="1">
    <location>
        <begin position="222"/>
        <end position="244"/>
    </location>
</feature>
<comment type="caution">
    <text evidence="3">The sequence shown here is derived from an EMBL/GenBank/DDBJ whole genome shotgun (WGS) entry which is preliminary data.</text>
</comment>
<feature type="transmembrane region" description="Helical" evidence="1">
    <location>
        <begin position="183"/>
        <end position="216"/>
    </location>
</feature>
<evidence type="ECO:0000313" key="4">
    <source>
        <dbReference type="Proteomes" id="UP000317977"/>
    </source>
</evidence>
<evidence type="ECO:0000313" key="3">
    <source>
        <dbReference type="EMBL" id="TWU49257.1"/>
    </source>
</evidence>
<dbReference type="Pfam" id="PF14237">
    <property type="entry name" value="GYF_2"/>
    <property type="match status" value="1"/>
</dbReference>
<proteinExistence type="predicted"/>
<name>A0A5C6EM95_9BACT</name>
<keyword evidence="1" id="KW-0472">Membrane</keyword>
<sequence>MATGEWYYSKGDERTGPISSTELKQLVTDGALQPTDLVWKQGWPEWKPATAVKGLIVTTPDTAPPPVPSQSASISTGRSASEKFCESCGKAINEAAVICPHCGVKQKTAGIAGFFRKQVARINEKIAMAKAAISEEMQMETGISTPHKVVAIVVAVAAGWSGITGLGSIIAGRQKAGFAMLGLPLILGVLTGVCMMATIFSGIASIFIIGIPFFIVFGTLSLGLLPLFATTYISFYVADVMICVKAK</sequence>